<comment type="caution">
    <text evidence="1">The sequence shown here is derived from an EMBL/GenBank/DDBJ whole genome shotgun (WGS) entry which is preliminary data.</text>
</comment>
<dbReference type="Proteomes" id="UP001344447">
    <property type="component" value="Unassembled WGS sequence"/>
</dbReference>
<reference evidence="1 2" key="1">
    <citation type="submission" date="2023-11" db="EMBL/GenBank/DDBJ databases">
        <title>Dfirmibasis_genome.</title>
        <authorList>
            <person name="Edelbroek B."/>
            <person name="Kjellin J."/>
            <person name="Jerlstrom-Hultqvist J."/>
            <person name="Soderbom F."/>
        </authorList>
    </citation>
    <scope>NUCLEOTIDE SEQUENCE [LARGE SCALE GENOMIC DNA]</scope>
    <source>
        <strain evidence="1 2">TNS-C-14</strain>
    </source>
</reference>
<organism evidence="1 2">
    <name type="scientific">Dictyostelium firmibasis</name>
    <dbReference type="NCBI Taxonomy" id="79012"/>
    <lineage>
        <taxon>Eukaryota</taxon>
        <taxon>Amoebozoa</taxon>
        <taxon>Evosea</taxon>
        <taxon>Eumycetozoa</taxon>
        <taxon>Dictyostelia</taxon>
        <taxon>Dictyosteliales</taxon>
        <taxon>Dictyosteliaceae</taxon>
        <taxon>Dictyostelium</taxon>
    </lineage>
</organism>
<sequence>MKSLAQLSLSIKKFNRFGVSPIFQNGLNHSTVINVKPIFRSYSSSSSSSSSSSLSSPTYTDNTTTKKYILNGYIDKNSTKKTDPIFEKIIEDALSCGEEKKILAVNKILGCIDSYDQEIIISYSVPISKLINQLLTMEKLDEALNLFNHFHKNVIKNNLYSKNSGYFKKSKGFEFILNYYLKKNMIDELGNFYINNIKEYSPFIESKELSDFLRDLSKVSFDKFSELVYYIYDNSLLSKEFSINVLIRSLVVDKYTDDTFNKFFSYHTEKWGKITGKHIPDLLTFLILNKRIPPILQLFDNADLTDASAFPSRHIQHLLKLFGKQEKDEELLYQHQSLIFSILRNQTPQQITEILFFYNTFADIKEMKNEFKITRQLLSRLNNDFLHSLPPPTLKLVIDGLVQLFLTANCYEKALYWFNVNTTVLGNEISKESIISFIIYHRSIPDVTKTTGITTNTNNNTNTNTETKTEIGTNDKKVDTEINNNLFVNKKEYCRFWEELLAKILNVPKKQNYSDKELGINLSDYKKFTSINPYSILESIYYITYEKNSREIKEIIETKRKLKQRVDFVNDSNLSLLLKNDNVKGSEIFNFLNDNYLKNSQLPFGTLLLDSILKIIRIDKKNINNNNNNKVKEGEEFREEEEKSNISGYYDNNDSGYSRLANKEINFIQPMLGEIKNILIINKKDFDNQYNQILSVLPKLASKEELSEREYQALRVSLLNLHYYRSKETAVECVNTVITMIENDITIPFDVLEQTCWSLLEFRYELEGKVEKLTLLYKFIEKVTRENPKFEAGYLVILNYLIDSRKFEKALSFISMNENFKHTYDTLKLQTKCLLENKGELDPDWKSFLDENVLSLDKFGNYSFILNQIILNLIYTGSTKNFYNFEDTVLKAIPYQNQLINLSDEALESIILCHRDSLPDIQFYITNCFHIYTMFDFKYHIERSFKKNHHVSKYLVSDLLKFYRSYPVGYSTDYLKNSIFK</sequence>
<name>A0AAN7Z3W8_9MYCE</name>
<protein>
    <submittedName>
        <fullName evidence="1">Uncharacterized protein</fullName>
    </submittedName>
</protein>
<dbReference type="EMBL" id="JAVFKY010000001">
    <property type="protein sequence ID" value="KAK5583565.1"/>
    <property type="molecule type" value="Genomic_DNA"/>
</dbReference>
<dbReference type="AlphaFoldDB" id="A0AAN7Z3W8"/>
<keyword evidence="2" id="KW-1185">Reference proteome</keyword>
<evidence type="ECO:0000313" key="2">
    <source>
        <dbReference type="Proteomes" id="UP001344447"/>
    </source>
</evidence>
<accession>A0AAN7Z3W8</accession>
<proteinExistence type="predicted"/>
<gene>
    <name evidence="1" type="ORF">RB653_005162</name>
</gene>
<evidence type="ECO:0000313" key="1">
    <source>
        <dbReference type="EMBL" id="KAK5583565.1"/>
    </source>
</evidence>